<evidence type="ECO:0000313" key="1">
    <source>
        <dbReference type="EMBL" id="KNC29413.1"/>
    </source>
</evidence>
<proteinExistence type="predicted"/>
<keyword evidence="2" id="KW-1185">Reference proteome</keyword>
<protein>
    <submittedName>
        <fullName evidence="1">Uncharacterized protein</fullName>
    </submittedName>
</protein>
<dbReference type="OrthoDB" id="7996920at2759"/>
<dbReference type="AlphaFoldDB" id="A0A0L0CAI7"/>
<gene>
    <name evidence="1" type="ORF">FF38_06580</name>
</gene>
<reference evidence="1 2" key="1">
    <citation type="journal article" date="2015" name="Nat. Commun.">
        <title>Lucilia cuprina genome unlocks parasitic fly biology to underpin future interventions.</title>
        <authorList>
            <person name="Anstead C.A."/>
            <person name="Korhonen P.K."/>
            <person name="Young N.D."/>
            <person name="Hall R.S."/>
            <person name="Jex A.R."/>
            <person name="Murali S.C."/>
            <person name="Hughes D.S."/>
            <person name="Lee S.F."/>
            <person name="Perry T."/>
            <person name="Stroehlein A.J."/>
            <person name="Ansell B.R."/>
            <person name="Breugelmans B."/>
            <person name="Hofmann A."/>
            <person name="Qu J."/>
            <person name="Dugan S."/>
            <person name="Lee S.L."/>
            <person name="Chao H."/>
            <person name="Dinh H."/>
            <person name="Han Y."/>
            <person name="Doddapaneni H.V."/>
            <person name="Worley K.C."/>
            <person name="Muzny D.M."/>
            <person name="Ioannidis P."/>
            <person name="Waterhouse R.M."/>
            <person name="Zdobnov E.M."/>
            <person name="James P.J."/>
            <person name="Bagnall N.H."/>
            <person name="Kotze A.C."/>
            <person name="Gibbs R.A."/>
            <person name="Richards S."/>
            <person name="Batterham P."/>
            <person name="Gasser R.B."/>
        </authorList>
    </citation>
    <scope>NUCLEOTIDE SEQUENCE [LARGE SCALE GENOMIC DNA]</scope>
    <source>
        <strain evidence="1 2">LS</strain>
        <tissue evidence="1">Full body</tissue>
    </source>
</reference>
<evidence type="ECO:0000313" key="2">
    <source>
        <dbReference type="Proteomes" id="UP000037069"/>
    </source>
</evidence>
<name>A0A0L0CAI7_LUCCU</name>
<organism evidence="1 2">
    <name type="scientific">Lucilia cuprina</name>
    <name type="common">Green bottle fly</name>
    <name type="synonym">Australian sheep blowfly</name>
    <dbReference type="NCBI Taxonomy" id="7375"/>
    <lineage>
        <taxon>Eukaryota</taxon>
        <taxon>Metazoa</taxon>
        <taxon>Ecdysozoa</taxon>
        <taxon>Arthropoda</taxon>
        <taxon>Hexapoda</taxon>
        <taxon>Insecta</taxon>
        <taxon>Pterygota</taxon>
        <taxon>Neoptera</taxon>
        <taxon>Endopterygota</taxon>
        <taxon>Diptera</taxon>
        <taxon>Brachycera</taxon>
        <taxon>Muscomorpha</taxon>
        <taxon>Oestroidea</taxon>
        <taxon>Calliphoridae</taxon>
        <taxon>Luciliinae</taxon>
        <taxon>Lucilia</taxon>
    </lineage>
</organism>
<dbReference type="Proteomes" id="UP000037069">
    <property type="component" value="Unassembled WGS sequence"/>
</dbReference>
<accession>A0A0L0CAI7</accession>
<comment type="caution">
    <text evidence="1">The sequence shown here is derived from an EMBL/GenBank/DDBJ whole genome shotgun (WGS) entry which is preliminary data.</text>
</comment>
<sequence>MMSAIRLSNFPSVFYLNASWFYYKLRLDDPIPNDPQHCFDVLEITQKSEIQEFSEMSFIETANTALTADIFSCFLEESRNSEGDKSETEKYYDIYKKCNEYIQNNNEPIGSRQFKELTKLGLSPALNTNIQNRIKSKEMKNKEGILYIAKDMAKSIENSLEFKNYKKFILQQLGGPKLKHVGYDEWNERINMASGSSNIVFRTAIKADAK</sequence>
<dbReference type="EMBL" id="JRES01000668">
    <property type="protein sequence ID" value="KNC29413.1"/>
    <property type="molecule type" value="Genomic_DNA"/>
</dbReference>